<feature type="coiled-coil region" evidence="1">
    <location>
        <begin position="31"/>
        <end position="58"/>
    </location>
</feature>
<dbReference type="EMBL" id="LR796252">
    <property type="protein sequence ID" value="CAB4131756.1"/>
    <property type="molecule type" value="Genomic_DNA"/>
</dbReference>
<gene>
    <name evidence="3" type="ORF">UFOVP131_27</name>
</gene>
<keyword evidence="2" id="KW-0812">Transmembrane</keyword>
<keyword evidence="2" id="KW-1133">Transmembrane helix</keyword>
<evidence type="ECO:0000256" key="2">
    <source>
        <dbReference type="SAM" id="Phobius"/>
    </source>
</evidence>
<keyword evidence="2" id="KW-0472">Membrane</keyword>
<proteinExistence type="predicted"/>
<name>A0A6J5LEZ0_9CAUD</name>
<accession>A0A6J5LEZ0</accession>
<evidence type="ECO:0008006" key="4">
    <source>
        <dbReference type="Google" id="ProtNLM"/>
    </source>
</evidence>
<keyword evidence="1" id="KW-0175">Coiled coil</keyword>
<evidence type="ECO:0000313" key="3">
    <source>
        <dbReference type="EMBL" id="CAB4131756.1"/>
    </source>
</evidence>
<protein>
    <recommendedName>
        <fullName evidence="4">Holin</fullName>
    </recommendedName>
</protein>
<evidence type="ECO:0000256" key="1">
    <source>
        <dbReference type="SAM" id="Coils"/>
    </source>
</evidence>
<reference evidence="3" key="1">
    <citation type="submission" date="2020-04" db="EMBL/GenBank/DDBJ databases">
        <authorList>
            <person name="Chiriac C."/>
            <person name="Salcher M."/>
            <person name="Ghai R."/>
            <person name="Kavagutti S V."/>
        </authorList>
    </citation>
    <scope>NUCLEOTIDE SEQUENCE</scope>
</reference>
<sequence length="68" mass="7530">MIEQALLSYGVPGLIILILLGAIGKLDKRNEAIQEKRIAESREAIKALEQNTNALESLTDIVRERKNG</sequence>
<organism evidence="3">
    <name type="scientific">uncultured Caudovirales phage</name>
    <dbReference type="NCBI Taxonomy" id="2100421"/>
    <lineage>
        <taxon>Viruses</taxon>
        <taxon>Duplodnaviria</taxon>
        <taxon>Heunggongvirae</taxon>
        <taxon>Uroviricota</taxon>
        <taxon>Caudoviricetes</taxon>
        <taxon>Peduoviridae</taxon>
        <taxon>Maltschvirus</taxon>
        <taxon>Maltschvirus maltsch</taxon>
    </lineage>
</organism>
<feature type="transmembrane region" description="Helical" evidence="2">
    <location>
        <begin position="6"/>
        <end position="26"/>
    </location>
</feature>